<evidence type="ECO:0000313" key="1">
    <source>
        <dbReference type="EMBL" id="MFD2461319.1"/>
    </source>
</evidence>
<comment type="caution">
    <text evidence="1">The sequence shown here is derived from an EMBL/GenBank/DDBJ whole genome shotgun (WGS) entry which is preliminary data.</text>
</comment>
<evidence type="ECO:0000313" key="2">
    <source>
        <dbReference type="Proteomes" id="UP001597419"/>
    </source>
</evidence>
<sequence length="84" mass="8892">MTTDKTSAETAPERAAEAAQELKDAATKLRTAIKERTVPREAGLRLVATIEAVAAKLRVDEHGEACAENMADGSSDALRVVLLS</sequence>
<proteinExistence type="predicted"/>
<organism evidence="1 2">
    <name type="scientific">Amycolatopsis samaneae</name>
    <dbReference type="NCBI Taxonomy" id="664691"/>
    <lineage>
        <taxon>Bacteria</taxon>
        <taxon>Bacillati</taxon>
        <taxon>Actinomycetota</taxon>
        <taxon>Actinomycetes</taxon>
        <taxon>Pseudonocardiales</taxon>
        <taxon>Pseudonocardiaceae</taxon>
        <taxon>Amycolatopsis</taxon>
    </lineage>
</organism>
<accession>A0ABW5GKJ4</accession>
<protein>
    <submittedName>
        <fullName evidence="1">Uncharacterized protein</fullName>
    </submittedName>
</protein>
<dbReference type="Proteomes" id="UP001597419">
    <property type="component" value="Unassembled WGS sequence"/>
</dbReference>
<gene>
    <name evidence="1" type="ORF">ACFSYJ_22130</name>
</gene>
<reference evidence="2" key="1">
    <citation type="journal article" date="2019" name="Int. J. Syst. Evol. Microbiol.">
        <title>The Global Catalogue of Microorganisms (GCM) 10K type strain sequencing project: providing services to taxonomists for standard genome sequencing and annotation.</title>
        <authorList>
            <consortium name="The Broad Institute Genomics Platform"/>
            <consortium name="The Broad Institute Genome Sequencing Center for Infectious Disease"/>
            <person name="Wu L."/>
            <person name="Ma J."/>
        </authorList>
    </citation>
    <scope>NUCLEOTIDE SEQUENCE [LARGE SCALE GENOMIC DNA]</scope>
    <source>
        <strain evidence="2">CGMCC 4.7643</strain>
    </source>
</reference>
<keyword evidence="2" id="KW-1185">Reference proteome</keyword>
<dbReference type="EMBL" id="JBHUKU010000012">
    <property type="protein sequence ID" value="MFD2461319.1"/>
    <property type="molecule type" value="Genomic_DNA"/>
</dbReference>
<name>A0ABW5GKJ4_9PSEU</name>
<dbReference type="RefSeq" id="WP_345408795.1">
    <property type="nucleotide sequence ID" value="NZ_BAABHG010000031.1"/>
</dbReference>